<protein>
    <recommendedName>
        <fullName evidence="4">Prolactin</fullName>
    </recommendedName>
</protein>
<reference evidence="2" key="1">
    <citation type="journal article" date="2022" name="bioRxiv">
        <title>Sequencing and chromosome-scale assembly of the giantPleurodeles waltlgenome.</title>
        <authorList>
            <person name="Brown T."/>
            <person name="Elewa A."/>
            <person name="Iarovenko S."/>
            <person name="Subramanian E."/>
            <person name="Araus A.J."/>
            <person name="Petzold A."/>
            <person name="Susuki M."/>
            <person name="Suzuki K.-i.T."/>
            <person name="Hayashi T."/>
            <person name="Toyoda A."/>
            <person name="Oliveira C."/>
            <person name="Osipova E."/>
            <person name="Leigh N.D."/>
            <person name="Simon A."/>
            <person name="Yun M.H."/>
        </authorList>
    </citation>
    <scope>NUCLEOTIDE SEQUENCE</scope>
    <source>
        <strain evidence="2">20211129_DDA</strain>
        <tissue evidence="2">Liver</tissue>
    </source>
</reference>
<keyword evidence="3" id="KW-1185">Reference proteome</keyword>
<feature type="chain" id="PRO_5043473780" description="Prolactin" evidence="1">
    <location>
        <begin position="18"/>
        <end position="121"/>
    </location>
</feature>
<comment type="caution">
    <text evidence="2">The sequence shown here is derived from an EMBL/GenBank/DDBJ whole genome shotgun (WGS) entry which is preliminary data.</text>
</comment>
<accession>A0AAV7NK00</accession>
<sequence>MILLLWWVLEVRSGTEGFGSASEVLDPCTAAQYLTAPRLWGRPLVAMVDITLETIMKELSGIKATMYSMHATTALTAADLKALNDDLCSFNMLLDTTDSRVDAFDNRHTVVKTNPNVCSKL</sequence>
<evidence type="ECO:0000313" key="2">
    <source>
        <dbReference type="EMBL" id="KAJ1114947.1"/>
    </source>
</evidence>
<evidence type="ECO:0000256" key="1">
    <source>
        <dbReference type="SAM" id="SignalP"/>
    </source>
</evidence>
<feature type="signal peptide" evidence="1">
    <location>
        <begin position="1"/>
        <end position="17"/>
    </location>
</feature>
<dbReference type="AlphaFoldDB" id="A0AAV7NK00"/>
<dbReference type="Proteomes" id="UP001066276">
    <property type="component" value="Chromosome 8"/>
</dbReference>
<evidence type="ECO:0008006" key="4">
    <source>
        <dbReference type="Google" id="ProtNLM"/>
    </source>
</evidence>
<organism evidence="2 3">
    <name type="scientific">Pleurodeles waltl</name>
    <name type="common">Iberian ribbed newt</name>
    <dbReference type="NCBI Taxonomy" id="8319"/>
    <lineage>
        <taxon>Eukaryota</taxon>
        <taxon>Metazoa</taxon>
        <taxon>Chordata</taxon>
        <taxon>Craniata</taxon>
        <taxon>Vertebrata</taxon>
        <taxon>Euteleostomi</taxon>
        <taxon>Amphibia</taxon>
        <taxon>Batrachia</taxon>
        <taxon>Caudata</taxon>
        <taxon>Salamandroidea</taxon>
        <taxon>Salamandridae</taxon>
        <taxon>Pleurodelinae</taxon>
        <taxon>Pleurodeles</taxon>
    </lineage>
</organism>
<proteinExistence type="predicted"/>
<keyword evidence="1" id="KW-0732">Signal</keyword>
<evidence type="ECO:0000313" key="3">
    <source>
        <dbReference type="Proteomes" id="UP001066276"/>
    </source>
</evidence>
<dbReference type="EMBL" id="JANPWB010000012">
    <property type="protein sequence ID" value="KAJ1114947.1"/>
    <property type="molecule type" value="Genomic_DNA"/>
</dbReference>
<name>A0AAV7NK00_PLEWA</name>
<gene>
    <name evidence="2" type="ORF">NDU88_003177</name>
</gene>